<evidence type="ECO:0000256" key="2">
    <source>
        <dbReference type="SAM" id="MobiDB-lite"/>
    </source>
</evidence>
<sequence length="244" mass="27353">MAKTKVAPQNRQQEAPVPASDKVLESPDALRGQLDRTEDFFRKNRAIVLGVALVVGLAIAGIAFWRYAQRQNEVEAQQYMFPAVYYYEADSLNKALNGDDINYGLLYIADEYGSTDAGNLAKFYIGSIYLKQGQYQQAIDALQDFQSDDLLLPARADALIGDAYMELENYAQAISAYKEAANYKPNDQFTPRYLMKLALAYEKNNQMGEAATTYARIINEYPQAAEVTEAKKYKELAELSQASN</sequence>
<evidence type="ECO:0000313" key="5">
    <source>
        <dbReference type="Proteomes" id="UP000198510"/>
    </source>
</evidence>
<dbReference type="STRING" id="1075417.SAMN05421823_103462"/>
<keyword evidence="3" id="KW-0472">Membrane</keyword>
<keyword evidence="3" id="KW-0812">Transmembrane</keyword>
<evidence type="ECO:0000256" key="3">
    <source>
        <dbReference type="SAM" id="Phobius"/>
    </source>
</evidence>
<dbReference type="AlphaFoldDB" id="A0A1G9EGE7"/>
<dbReference type="EMBL" id="FNFO01000003">
    <property type="protein sequence ID" value="SDK75184.1"/>
    <property type="molecule type" value="Genomic_DNA"/>
</dbReference>
<dbReference type="SUPFAM" id="SSF48452">
    <property type="entry name" value="TPR-like"/>
    <property type="match status" value="1"/>
</dbReference>
<dbReference type="OrthoDB" id="9808622at2"/>
<dbReference type="PROSITE" id="PS50005">
    <property type="entry name" value="TPR"/>
    <property type="match status" value="1"/>
</dbReference>
<dbReference type="InterPro" id="IPR019734">
    <property type="entry name" value="TPR_rpt"/>
</dbReference>
<feature type="region of interest" description="Disordered" evidence="2">
    <location>
        <begin position="1"/>
        <end position="22"/>
    </location>
</feature>
<dbReference type="Pfam" id="PF13432">
    <property type="entry name" value="TPR_16"/>
    <property type="match status" value="1"/>
</dbReference>
<keyword evidence="3" id="KW-1133">Transmembrane helix</keyword>
<reference evidence="4 5" key="1">
    <citation type="submission" date="2016-10" db="EMBL/GenBank/DDBJ databases">
        <authorList>
            <person name="de Groot N.N."/>
        </authorList>
    </citation>
    <scope>NUCLEOTIDE SEQUENCE [LARGE SCALE GENOMIC DNA]</scope>
    <source>
        <strain evidence="4 5">DSM 25186</strain>
    </source>
</reference>
<evidence type="ECO:0000313" key="4">
    <source>
        <dbReference type="EMBL" id="SDK75184.1"/>
    </source>
</evidence>
<dbReference type="Pfam" id="PF13174">
    <property type="entry name" value="TPR_6"/>
    <property type="match status" value="1"/>
</dbReference>
<protein>
    <submittedName>
        <fullName evidence="4">Tetratricopeptide repeat-containing protein</fullName>
    </submittedName>
</protein>
<feature type="repeat" description="TPR" evidence="1">
    <location>
        <begin position="154"/>
        <end position="187"/>
    </location>
</feature>
<dbReference type="RefSeq" id="WP_089681459.1">
    <property type="nucleotide sequence ID" value="NZ_FNFO01000003.1"/>
</dbReference>
<feature type="transmembrane region" description="Helical" evidence="3">
    <location>
        <begin position="46"/>
        <end position="68"/>
    </location>
</feature>
<dbReference type="Proteomes" id="UP000198510">
    <property type="component" value="Unassembled WGS sequence"/>
</dbReference>
<dbReference type="InterPro" id="IPR011990">
    <property type="entry name" value="TPR-like_helical_dom_sf"/>
</dbReference>
<organism evidence="4 5">
    <name type="scientific">Catalinimonas alkaloidigena</name>
    <dbReference type="NCBI Taxonomy" id="1075417"/>
    <lineage>
        <taxon>Bacteria</taxon>
        <taxon>Pseudomonadati</taxon>
        <taxon>Bacteroidota</taxon>
        <taxon>Cytophagia</taxon>
        <taxon>Cytophagales</taxon>
        <taxon>Catalimonadaceae</taxon>
        <taxon>Catalinimonas</taxon>
    </lineage>
</organism>
<keyword evidence="5" id="KW-1185">Reference proteome</keyword>
<name>A0A1G9EGE7_9BACT</name>
<dbReference type="Gene3D" id="1.25.40.10">
    <property type="entry name" value="Tetratricopeptide repeat domain"/>
    <property type="match status" value="1"/>
</dbReference>
<dbReference type="SMART" id="SM00028">
    <property type="entry name" value="TPR"/>
    <property type="match status" value="3"/>
</dbReference>
<evidence type="ECO:0000256" key="1">
    <source>
        <dbReference type="PROSITE-ProRule" id="PRU00339"/>
    </source>
</evidence>
<keyword evidence="1" id="KW-0802">TPR repeat</keyword>
<proteinExistence type="predicted"/>
<gene>
    <name evidence="4" type="ORF">SAMN05421823_103462</name>
</gene>
<accession>A0A1G9EGE7</accession>